<evidence type="ECO:0000313" key="2">
    <source>
        <dbReference type="Proteomes" id="UP001056120"/>
    </source>
</evidence>
<dbReference type="Proteomes" id="UP001056120">
    <property type="component" value="Linkage Group LG12"/>
</dbReference>
<gene>
    <name evidence="1" type="ORF">L1987_38491</name>
</gene>
<organism evidence="1 2">
    <name type="scientific">Smallanthus sonchifolius</name>
    <dbReference type="NCBI Taxonomy" id="185202"/>
    <lineage>
        <taxon>Eukaryota</taxon>
        <taxon>Viridiplantae</taxon>
        <taxon>Streptophyta</taxon>
        <taxon>Embryophyta</taxon>
        <taxon>Tracheophyta</taxon>
        <taxon>Spermatophyta</taxon>
        <taxon>Magnoliopsida</taxon>
        <taxon>eudicotyledons</taxon>
        <taxon>Gunneridae</taxon>
        <taxon>Pentapetalae</taxon>
        <taxon>asterids</taxon>
        <taxon>campanulids</taxon>
        <taxon>Asterales</taxon>
        <taxon>Asteraceae</taxon>
        <taxon>Asteroideae</taxon>
        <taxon>Heliantheae alliance</taxon>
        <taxon>Millerieae</taxon>
        <taxon>Smallanthus</taxon>
    </lineage>
</organism>
<proteinExistence type="predicted"/>
<keyword evidence="2" id="KW-1185">Reference proteome</keyword>
<dbReference type="EMBL" id="CM042029">
    <property type="protein sequence ID" value="KAI3795831.1"/>
    <property type="molecule type" value="Genomic_DNA"/>
</dbReference>
<sequence>MESIPSQPNVDSKSNKQTTKKSRDAERRRRRGKQKKNKSASGEDTAEDRDGDDSANVNSDLQKVMEQVEIEYIPEKAELEFNLDDEFRKVFEKFTFRESAASEENGKSEGTAFNAASNKKASSDSEEEEPEDQQKEKGGISNKKKKGLILFYLGQPSLFGTVKSFDNSLFGSFLHKWTAICCMPTQMHALMTKFVWDATSADPKLLVFLKSYRNTVPVPRHWCQKRKFLQGPTETILEPGQGKRGIEKQPFQLPDFIAATGIQKIRQAYIEKEDNKKLKQKQRERMQPKMGKMDIDYQI</sequence>
<protein>
    <submittedName>
        <fullName evidence="1">Uncharacterized protein</fullName>
    </submittedName>
</protein>
<reference evidence="2" key="1">
    <citation type="journal article" date="2022" name="Mol. Ecol. Resour.">
        <title>The genomes of chicory, endive, great burdock and yacon provide insights into Asteraceae palaeo-polyploidization history and plant inulin production.</title>
        <authorList>
            <person name="Fan W."/>
            <person name="Wang S."/>
            <person name="Wang H."/>
            <person name="Wang A."/>
            <person name="Jiang F."/>
            <person name="Liu H."/>
            <person name="Zhao H."/>
            <person name="Xu D."/>
            <person name="Zhang Y."/>
        </authorList>
    </citation>
    <scope>NUCLEOTIDE SEQUENCE [LARGE SCALE GENOMIC DNA]</scope>
    <source>
        <strain evidence="2">cv. Yunnan</strain>
    </source>
</reference>
<evidence type="ECO:0000313" key="1">
    <source>
        <dbReference type="EMBL" id="KAI3795831.1"/>
    </source>
</evidence>
<comment type="caution">
    <text evidence="1">The sequence shown here is derived from an EMBL/GenBank/DDBJ whole genome shotgun (WGS) entry which is preliminary data.</text>
</comment>
<accession>A0ACB9HK27</accession>
<name>A0ACB9HK27_9ASTR</name>
<reference evidence="1 2" key="2">
    <citation type="journal article" date="2022" name="Mol. Ecol. Resour.">
        <title>The genomes of chicory, endive, great burdock and yacon provide insights into Asteraceae paleo-polyploidization history and plant inulin production.</title>
        <authorList>
            <person name="Fan W."/>
            <person name="Wang S."/>
            <person name="Wang H."/>
            <person name="Wang A."/>
            <person name="Jiang F."/>
            <person name="Liu H."/>
            <person name="Zhao H."/>
            <person name="Xu D."/>
            <person name="Zhang Y."/>
        </authorList>
    </citation>
    <scope>NUCLEOTIDE SEQUENCE [LARGE SCALE GENOMIC DNA]</scope>
    <source>
        <strain evidence="2">cv. Yunnan</strain>
        <tissue evidence="1">Leaves</tissue>
    </source>
</reference>